<proteinExistence type="predicted"/>
<name>A0ACD3QIM0_LARCR</name>
<reference evidence="1" key="1">
    <citation type="submission" date="2018-11" db="EMBL/GenBank/DDBJ databases">
        <title>The sequence and de novo assembly of Larimichthys crocea genome using PacBio and Hi-C technologies.</title>
        <authorList>
            <person name="Xu P."/>
            <person name="Chen B."/>
            <person name="Zhou Z."/>
            <person name="Ke Q."/>
            <person name="Wu Y."/>
            <person name="Bai H."/>
            <person name="Pu F."/>
        </authorList>
    </citation>
    <scope>NUCLEOTIDE SEQUENCE</scope>
    <source>
        <tissue evidence="1">Muscle</tissue>
    </source>
</reference>
<organism evidence="1 2">
    <name type="scientific">Larimichthys crocea</name>
    <name type="common">Large yellow croaker</name>
    <name type="synonym">Pseudosciaena crocea</name>
    <dbReference type="NCBI Taxonomy" id="215358"/>
    <lineage>
        <taxon>Eukaryota</taxon>
        <taxon>Metazoa</taxon>
        <taxon>Chordata</taxon>
        <taxon>Craniata</taxon>
        <taxon>Vertebrata</taxon>
        <taxon>Euteleostomi</taxon>
        <taxon>Actinopterygii</taxon>
        <taxon>Neopterygii</taxon>
        <taxon>Teleostei</taxon>
        <taxon>Neoteleostei</taxon>
        <taxon>Acanthomorphata</taxon>
        <taxon>Eupercaria</taxon>
        <taxon>Sciaenidae</taxon>
        <taxon>Larimichthys</taxon>
    </lineage>
</organism>
<evidence type="ECO:0000313" key="1">
    <source>
        <dbReference type="EMBL" id="TMS06958.1"/>
    </source>
</evidence>
<comment type="caution">
    <text evidence="1">The sequence shown here is derived from an EMBL/GenBank/DDBJ whole genome shotgun (WGS) entry which is preliminary data.</text>
</comment>
<dbReference type="Proteomes" id="UP000793456">
    <property type="component" value="Chromosome XIX"/>
</dbReference>
<sequence>MRSSGMISPPTPEVNHRGHLGGSTHPTRGTQHTHGKKTPLHNAFYPQDPSFPLTLLHVLSAPLHGLANAFVFGLG</sequence>
<gene>
    <name evidence="1" type="ORF">E3U43_016717</name>
</gene>
<accession>A0ACD3QIM0</accession>
<keyword evidence="2" id="KW-1185">Reference proteome</keyword>
<protein>
    <submittedName>
        <fullName evidence="1">Uncharacterized protein</fullName>
    </submittedName>
</protein>
<dbReference type="EMBL" id="CM011692">
    <property type="protein sequence ID" value="TMS06958.1"/>
    <property type="molecule type" value="Genomic_DNA"/>
</dbReference>
<evidence type="ECO:0000313" key="2">
    <source>
        <dbReference type="Proteomes" id="UP000793456"/>
    </source>
</evidence>